<keyword evidence="2" id="KW-0223">Dioxygenase</keyword>
<name>A0ABT9XEH0_9BACL</name>
<evidence type="ECO:0000313" key="2">
    <source>
        <dbReference type="EMBL" id="MDQ0188696.1"/>
    </source>
</evidence>
<evidence type="ECO:0000259" key="1">
    <source>
        <dbReference type="Pfam" id="PF02900"/>
    </source>
</evidence>
<keyword evidence="3" id="KW-1185">Reference proteome</keyword>
<reference evidence="2 3" key="1">
    <citation type="submission" date="2023-07" db="EMBL/GenBank/DDBJ databases">
        <title>Genomic Encyclopedia of Type Strains, Phase IV (KMG-IV): sequencing the most valuable type-strain genomes for metagenomic binning, comparative biology and taxonomic classification.</title>
        <authorList>
            <person name="Goeker M."/>
        </authorList>
    </citation>
    <scope>NUCLEOTIDE SEQUENCE [LARGE SCALE GENOMIC DNA]</scope>
    <source>
        <strain evidence="2 3">DSM 4006</strain>
    </source>
</reference>
<dbReference type="GO" id="GO:0051213">
    <property type="term" value="F:dioxygenase activity"/>
    <property type="evidence" value="ECO:0007669"/>
    <property type="project" value="UniProtKB-KW"/>
</dbReference>
<dbReference type="InterPro" id="IPR004183">
    <property type="entry name" value="Xdiol_dOase_suB"/>
</dbReference>
<keyword evidence="2" id="KW-0560">Oxidoreductase</keyword>
<proteinExistence type="predicted"/>
<dbReference type="RefSeq" id="WP_274455319.1">
    <property type="nucleotide sequence ID" value="NZ_CP067097.1"/>
</dbReference>
<gene>
    <name evidence="2" type="ORF">J2S03_000508</name>
</gene>
<comment type="caution">
    <text evidence="2">The sequence shown here is derived from an EMBL/GenBank/DDBJ whole genome shotgun (WGS) entry which is preliminary data.</text>
</comment>
<dbReference type="Proteomes" id="UP001232973">
    <property type="component" value="Unassembled WGS sequence"/>
</dbReference>
<organism evidence="2 3">
    <name type="scientific">Alicyclobacillus cycloheptanicus</name>
    <dbReference type="NCBI Taxonomy" id="1457"/>
    <lineage>
        <taxon>Bacteria</taxon>
        <taxon>Bacillati</taxon>
        <taxon>Bacillota</taxon>
        <taxon>Bacilli</taxon>
        <taxon>Bacillales</taxon>
        <taxon>Alicyclobacillaceae</taxon>
        <taxon>Alicyclobacillus</taxon>
    </lineage>
</organism>
<dbReference type="CDD" id="cd07952">
    <property type="entry name" value="ED_3B_like"/>
    <property type="match status" value="1"/>
</dbReference>
<dbReference type="Pfam" id="PF02900">
    <property type="entry name" value="LigB"/>
    <property type="match status" value="1"/>
</dbReference>
<accession>A0ABT9XEH0</accession>
<dbReference type="EMBL" id="JAUSTP010000002">
    <property type="protein sequence ID" value="MDQ0188696.1"/>
    <property type="molecule type" value="Genomic_DNA"/>
</dbReference>
<dbReference type="Gene3D" id="3.40.830.10">
    <property type="entry name" value="LigB-like"/>
    <property type="match status" value="1"/>
</dbReference>
<protein>
    <submittedName>
        <fullName evidence="2">Aromatic ring-opening dioxygenase LigB subunit</fullName>
    </submittedName>
</protein>
<dbReference type="SUPFAM" id="SSF53213">
    <property type="entry name" value="LigB-like"/>
    <property type="match status" value="1"/>
</dbReference>
<evidence type="ECO:0000313" key="3">
    <source>
        <dbReference type="Proteomes" id="UP001232973"/>
    </source>
</evidence>
<feature type="domain" description="Extradiol ring-cleavage dioxygenase class III enzyme subunit B" evidence="1">
    <location>
        <begin position="27"/>
        <end position="269"/>
    </location>
</feature>
<sequence length="290" mass="30998">MTTTQPHPMEQNGQAPAAGQAPFVFACITPHGGEIVPELAPGQLDLMAVTRRSMQRLGDEMTRANPEVIVIVTPHGVRIDGAFAVTDCERMSGLVEENGASLAMERKVHRPLARAIVDEARRGVLPVGGVNYATSEGPLSCLPLDWGAMVPLYFMPETPIVVITPSRLLSMEDHIRFGQALRRAVASSGLRTGLIASCDWAHAHAQDGPYGFDPAAAALDAKVVELVKANDLESMAAFDSAWIAAAKPDGIWQTLILAGALPRAARDVELLTYEVPTYFGLLCAAVRPKA</sequence>